<dbReference type="RefSeq" id="XP_014676398.1">
    <property type="nucleotide sequence ID" value="XM_014820912.1"/>
</dbReference>
<comment type="caution">
    <text evidence="5">Lacks conserved residue(s) required for the propagation of feature annotation.</text>
</comment>
<proteinExistence type="inferred from homology"/>
<accession>A0ABM1EW27</accession>
<evidence type="ECO:0000256" key="3">
    <source>
        <dbReference type="ARBA" id="ARBA00022723"/>
    </source>
</evidence>
<dbReference type="PANTHER" id="PTHR11705">
    <property type="entry name" value="PROTEASE FAMILY M14 CARBOXYPEPTIDASE A,B"/>
    <property type="match status" value="1"/>
</dbReference>
<feature type="non-terminal residue" evidence="9">
    <location>
        <position position="276"/>
    </location>
</feature>
<dbReference type="PROSITE" id="PS00132">
    <property type="entry name" value="CARBOXYPEPT_ZN_1"/>
    <property type="match status" value="1"/>
</dbReference>
<reference evidence="9" key="1">
    <citation type="submission" date="2025-08" db="UniProtKB">
        <authorList>
            <consortium name="RefSeq"/>
        </authorList>
    </citation>
    <scope>IDENTIFICATION</scope>
</reference>
<dbReference type="Proteomes" id="UP000695022">
    <property type="component" value="Unplaced"/>
</dbReference>
<feature type="region of interest" description="Disordered" evidence="6">
    <location>
        <begin position="69"/>
        <end position="88"/>
    </location>
</feature>
<dbReference type="Gene3D" id="3.40.630.10">
    <property type="entry name" value="Zn peptidases"/>
    <property type="match status" value="1"/>
</dbReference>
<evidence type="ECO:0000256" key="1">
    <source>
        <dbReference type="ARBA" id="ARBA00001947"/>
    </source>
</evidence>
<gene>
    <name evidence="9" type="primary">LOC106816331</name>
</gene>
<dbReference type="SMART" id="SM00631">
    <property type="entry name" value="Zn_pept"/>
    <property type="match status" value="1"/>
</dbReference>
<dbReference type="InterPro" id="IPR057246">
    <property type="entry name" value="CARBOXYPEPT_ZN_1"/>
</dbReference>
<keyword evidence="3" id="KW-0479">Metal-binding</keyword>
<keyword evidence="4" id="KW-0862">Zinc</keyword>
<comment type="similarity">
    <text evidence="2 5">Belongs to the peptidase M14 family.</text>
</comment>
<dbReference type="InterPro" id="IPR000834">
    <property type="entry name" value="Peptidase_M14"/>
</dbReference>
<dbReference type="PROSITE" id="PS52035">
    <property type="entry name" value="PEPTIDASE_M14"/>
    <property type="match status" value="1"/>
</dbReference>
<evidence type="ECO:0000256" key="5">
    <source>
        <dbReference type="PROSITE-ProRule" id="PRU01379"/>
    </source>
</evidence>
<protein>
    <submittedName>
        <fullName evidence="9">Carboxypeptidase B-like</fullName>
    </submittedName>
</protein>
<evidence type="ECO:0000256" key="4">
    <source>
        <dbReference type="ARBA" id="ARBA00022833"/>
    </source>
</evidence>
<comment type="cofactor">
    <cofactor evidence="1">
        <name>Zn(2+)</name>
        <dbReference type="ChEBI" id="CHEBI:29105"/>
    </cofactor>
</comment>
<dbReference type="PRINTS" id="PR00765">
    <property type="entry name" value="CRBOXYPTASEA"/>
</dbReference>
<evidence type="ECO:0000256" key="6">
    <source>
        <dbReference type="SAM" id="MobiDB-lite"/>
    </source>
</evidence>
<dbReference type="PANTHER" id="PTHR11705:SF91">
    <property type="entry name" value="FI01817P-RELATED"/>
    <property type="match status" value="1"/>
</dbReference>
<evidence type="ECO:0000259" key="7">
    <source>
        <dbReference type="PROSITE" id="PS52035"/>
    </source>
</evidence>
<organism evidence="8 9">
    <name type="scientific">Priapulus caudatus</name>
    <name type="common">Priapulid worm</name>
    <dbReference type="NCBI Taxonomy" id="37621"/>
    <lineage>
        <taxon>Eukaryota</taxon>
        <taxon>Metazoa</taxon>
        <taxon>Ecdysozoa</taxon>
        <taxon>Scalidophora</taxon>
        <taxon>Priapulida</taxon>
        <taxon>Priapulimorpha</taxon>
        <taxon>Priapulimorphida</taxon>
        <taxon>Priapulidae</taxon>
        <taxon>Priapulus</taxon>
    </lineage>
</organism>
<dbReference type="Pfam" id="PF00246">
    <property type="entry name" value="Peptidase_M14"/>
    <property type="match status" value="1"/>
</dbReference>
<dbReference type="GeneID" id="106816331"/>
<sequence length="276" mass="31394">MLLHIEERKLVQQKKLTRPDGLLHLSAAKYHCIRVYHRRCGCKQLDLQCTDFCGCDNCENQIVSVTANQETGDDEEDQGSISKPTGRPKPIVWIDSGIHAREWISPATNQYFIHQLLTKYAEDSQVQNFVDQIEWHILPVVNPDGYEYSHTRNRMWRKSRSGPIHGCYGVDLNRNYDFKWMEIGASSLPCSGTFAGPTPESDIETRNLRDYVLPLAKDMKAFITIHSYSQLFLTPWGHTTELPSDNDDVHGLGVKATNALTAVHGTEYRSRSDANT</sequence>
<evidence type="ECO:0000313" key="9">
    <source>
        <dbReference type="RefSeq" id="XP_014676398.1"/>
    </source>
</evidence>
<dbReference type="SUPFAM" id="SSF53187">
    <property type="entry name" value="Zn-dependent exopeptidases"/>
    <property type="match status" value="1"/>
</dbReference>
<evidence type="ECO:0000256" key="2">
    <source>
        <dbReference type="ARBA" id="ARBA00005988"/>
    </source>
</evidence>
<evidence type="ECO:0000313" key="8">
    <source>
        <dbReference type="Proteomes" id="UP000695022"/>
    </source>
</evidence>
<keyword evidence="8" id="KW-1185">Reference proteome</keyword>
<feature type="domain" description="Peptidase M14" evidence="7">
    <location>
        <begin position="29"/>
        <end position="276"/>
    </location>
</feature>
<name>A0ABM1EW27_PRICU</name>